<dbReference type="GO" id="GO:0008168">
    <property type="term" value="F:methyltransferase activity"/>
    <property type="evidence" value="ECO:0007669"/>
    <property type="project" value="UniProtKB-KW"/>
</dbReference>
<keyword evidence="2" id="KW-0808">Transferase</keyword>
<dbReference type="SUPFAM" id="SSF53335">
    <property type="entry name" value="S-adenosyl-L-methionine-dependent methyltransferases"/>
    <property type="match status" value="1"/>
</dbReference>
<dbReference type="Proteomes" id="UP001652409">
    <property type="component" value="Unassembled WGS sequence"/>
</dbReference>
<evidence type="ECO:0000313" key="3">
    <source>
        <dbReference type="Proteomes" id="UP001652409"/>
    </source>
</evidence>
<reference evidence="2 3" key="1">
    <citation type="journal article" date="2021" name="ISME Commun">
        <title>Automated analysis of genomic sequences facilitates high-throughput and comprehensive description of bacteria.</title>
        <authorList>
            <person name="Hitch T.C.A."/>
        </authorList>
    </citation>
    <scope>NUCLEOTIDE SEQUENCE [LARGE SCALE GENOMIC DNA]</scope>
    <source>
        <strain evidence="2 3">Sanger_23</strain>
    </source>
</reference>
<dbReference type="EMBL" id="JAOQJL010000001">
    <property type="protein sequence ID" value="MCU6763987.1"/>
    <property type="molecule type" value="Genomic_DNA"/>
</dbReference>
<keyword evidence="2" id="KW-0489">Methyltransferase</keyword>
<comment type="caution">
    <text evidence="2">The sequence shown here is derived from an EMBL/GenBank/DDBJ whole genome shotgun (WGS) entry which is preliminary data.</text>
</comment>
<accession>A0ABT2TP51</accession>
<keyword evidence="1" id="KW-0175">Coiled coil</keyword>
<dbReference type="Pfam" id="PF12847">
    <property type="entry name" value="Methyltransf_18"/>
    <property type="match status" value="1"/>
</dbReference>
<dbReference type="GO" id="GO:0032259">
    <property type="term" value="P:methylation"/>
    <property type="evidence" value="ECO:0007669"/>
    <property type="project" value="UniProtKB-KW"/>
</dbReference>
<evidence type="ECO:0000256" key="1">
    <source>
        <dbReference type="SAM" id="Coils"/>
    </source>
</evidence>
<dbReference type="InterPro" id="IPR006901">
    <property type="entry name" value="TrmK"/>
</dbReference>
<proteinExistence type="predicted"/>
<name>A0ABT2TP51_9FIRM</name>
<dbReference type="PANTHER" id="PTHR38451:SF1">
    <property type="entry name" value="TRNA (ADENINE(22)-N(1))-METHYLTRANSFERASE"/>
    <property type="match status" value="1"/>
</dbReference>
<evidence type="ECO:0000313" key="2">
    <source>
        <dbReference type="EMBL" id="MCU6763987.1"/>
    </source>
</evidence>
<feature type="coiled-coil region" evidence="1">
    <location>
        <begin position="199"/>
        <end position="233"/>
    </location>
</feature>
<gene>
    <name evidence="2" type="ORF">OCV61_01005</name>
</gene>
<dbReference type="Gene3D" id="1.10.287.1890">
    <property type="match status" value="1"/>
</dbReference>
<protein>
    <submittedName>
        <fullName evidence="2">Class I SAM-dependent methyltransferase</fullName>
    </submittedName>
</protein>
<dbReference type="PIRSF" id="PIRSF018637">
    <property type="entry name" value="TrmK"/>
    <property type="match status" value="1"/>
</dbReference>
<dbReference type="InterPro" id="IPR029063">
    <property type="entry name" value="SAM-dependent_MTases_sf"/>
</dbReference>
<sequence>MQLSLRLAAISKMVHGGNRLVDVGCDHGYLPVYLVLNKKIPSAIAMDVRKGPLLRAKEHVQQYGVSDYIELRLSDGLSALKAGEGDTLVIAGMGGPLMERILTEGKQVLDSFQELILQPQSDVCHFRHFIREQGWEIREEELILEDGKFYPMMRVTRSIEGCVPWTREEEAFGKFLLEARHPVLKLYLQRELGIRKKILEKLVDAGEGARERKAEVEEEKQLLMAALTRYESK</sequence>
<dbReference type="Gene3D" id="3.40.50.150">
    <property type="entry name" value="Vaccinia Virus protein VP39"/>
    <property type="match status" value="1"/>
</dbReference>
<dbReference type="RefSeq" id="WP_158420196.1">
    <property type="nucleotide sequence ID" value="NZ_JAOQJL010000001.1"/>
</dbReference>
<dbReference type="PANTHER" id="PTHR38451">
    <property type="entry name" value="TRNA (ADENINE(22)-N(1))-METHYLTRANSFERASE"/>
    <property type="match status" value="1"/>
</dbReference>
<organism evidence="2 3">
    <name type="scientific">Blautia ammoniilytica</name>
    <dbReference type="NCBI Taxonomy" id="2981782"/>
    <lineage>
        <taxon>Bacteria</taxon>
        <taxon>Bacillati</taxon>
        <taxon>Bacillota</taxon>
        <taxon>Clostridia</taxon>
        <taxon>Lachnospirales</taxon>
        <taxon>Lachnospiraceae</taxon>
        <taxon>Blautia</taxon>
    </lineage>
</organism>
<keyword evidence="3" id="KW-1185">Reference proteome</keyword>